<dbReference type="InterPro" id="IPR050482">
    <property type="entry name" value="Sensor_HK_TwoCompSys"/>
</dbReference>
<evidence type="ECO:0000256" key="1">
    <source>
        <dbReference type="ARBA" id="ARBA00000085"/>
    </source>
</evidence>
<sequence length="383" mass="40647">MATWPALRPTRAESVLAVALLCLSLAELFWSDELPPPTPLKVVLASVPPLLVAYSRRWPAQVALTLAADMLLAAATGAVPGTLGVGFAWMATLFAIAAWLPRPWPWLAALLVAGTIQDLSTDGYNNVIVDWAFLAFAATAGRIVHRRSVRTEAMTTRLRLADQDRDARTREAVTRERAVIARELHDIVAHSVSLMVVQAGTARPLAERVDAELAGVLSTIEHSGREALSELRRLLGVLRADDDPDYDPVPDLSRLDELIDGFRSAGLDVRAEIEVTGRVAPGVALCAYRVAQEGLTNALRHAETSAVDVTVAVEGRTLTVRVQDDGGTPSGATLGGGSGLIGLRERVLLCGGHLVSGPSGSGYLLEATLPMIDQALPAQGGHP</sequence>
<dbReference type="PANTHER" id="PTHR24421:SF10">
    <property type="entry name" value="NITRATE_NITRITE SENSOR PROTEIN NARQ"/>
    <property type="match status" value="1"/>
</dbReference>
<dbReference type="GO" id="GO:0046983">
    <property type="term" value="F:protein dimerization activity"/>
    <property type="evidence" value="ECO:0007669"/>
    <property type="project" value="InterPro"/>
</dbReference>
<dbReference type="Pfam" id="PF07730">
    <property type="entry name" value="HisKA_3"/>
    <property type="match status" value="1"/>
</dbReference>
<evidence type="ECO:0000256" key="2">
    <source>
        <dbReference type="ARBA" id="ARBA00012438"/>
    </source>
</evidence>
<keyword evidence="8" id="KW-0472">Membrane</keyword>
<comment type="catalytic activity">
    <reaction evidence="1">
        <text>ATP + protein L-histidine = ADP + protein N-phospho-L-histidine.</text>
        <dbReference type="EC" id="2.7.13.3"/>
    </reaction>
</comment>
<evidence type="ECO:0000256" key="4">
    <source>
        <dbReference type="ARBA" id="ARBA00022679"/>
    </source>
</evidence>
<keyword evidence="3" id="KW-0597">Phosphoprotein</keyword>
<name>A0A2P2C5K4_9ZZZZ</name>
<feature type="transmembrane region" description="Helical" evidence="8">
    <location>
        <begin position="124"/>
        <end position="144"/>
    </location>
</feature>
<feature type="transmembrane region" description="Helical" evidence="8">
    <location>
        <begin position="86"/>
        <end position="104"/>
    </location>
</feature>
<reference evidence="10" key="1">
    <citation type="submission" date="2015-08" db="EMBL/GenBank/DDBJ databases">
        <authorList>
            <person name="Babu N.S."/>
            <person name="Beckwith C.J."/>
            <person name="Beseler K.G."/>
            <person name="Brison A."/>
            <person name="Carone J.V."/>
            <person name="Caskin T.P."/>
            <person name="Diamond M."/>
            <person name="Durham M.E."/>
            <person name="Foxe J.M."/>
            <person name="Go M."/>
            <person name="Henderson B.A."/>
            <person name="Jones I.B."/>
            <person name="McGettigan J.A."/>
            <person name="Micheletti S.J."/>
            <person name="Nasrallah M.E."/>
            <person name="Ortiz D."/>
            <person name="Piller C.R."/>
            <person name="Privatt S.R."/>
            <person name="Schneider S.L."/>
            <person name="Sharp S."/>
            <person name="Smith T.C."/>
            <person name="Stanton J.D."/>
            <person name="Ullery H.E."/>
            <person name="Wilson R.J."/>
            <person name="Serrano M.G."/>
            <person name="Buck G."/>
            <person name="Lee V."/>
            <person name="Wang Y."/>
            <person name="Carvalho R."/>
            <person name="Voegtly L."/>
            <person name="Shi R."/>
            <person name="Duckworth R."/>
            <person name="Johnson A."/>
            <person name="Loviza R."/>
            <person name="Walstead R."/>
            <person name="Shah Z."/>
            <person name="Kiflezghi M."/>
            <person name="Wade K."/>
            <person name="Ball S.L."/>
            <person name="Bradley K.W."/>
            <person name="Asai D.J."/>
            <person name="Bowman C.A."/>
            <person name="Russell D.A."/>
            <person name="Pope W.H."/>
            <person name="Jacobs-Sera D."/>
            <person name="Hendrix R.W."/>
            <person name="Hatfull G.F."/>
        </authorList>
    </citation>
    <scope>NUCLEOTIDE SEQUENCE</scope>
</reference>
<organism evidence="10">
    <name type="scientific">metagenome</name>
    <dbReference type="NCBI Taxonomy" id="256318"/>
    <lineage>
        <taxon>unclassified sequences</taxon>
        <taxon>metagenomes</taxon>
    </lineage>
</organism>
<dbReference type="AlphaFoldDB" id="A0A2P2C5K4"/>
<accession>A0A2P2C5K4</accession>
<protein>
    <recommendedName>
        <fullName evidence="2">histidine kinase</fullName>
        <ecNumber evidence="2">2.7.13.3</ecNumber>
    </recommendedName>
</protein>
<keyword evidence="4 10" id="KW-0808">Transferase</keyword>
<dbReference type="GO" id="GO:0000155">
    <property type="term" value="F:phosphorelay sensor kinase activity"/>
    <property type="evidence" value="ECO:0007669"/>
    <property type="project" value="InterPro"/>
</dbReference>
<evidence type="ECO:0000256" key="7">
    <source>
        <dbReference type="ARBA" id="ARBA00022840"/>
    </source>
</evidence>
<evidence type="ECO:0000256" key="6">
    <source>
        <dbReference type="ARBA" id="ARBA00022777"/>
    </source>
</evidence>
<evidence type="ECO:0000256" key="8">
    <source>
        <dbReference type="SAM" id="Phobius"/>
    </source>
</evidence>
<dbReference type="GO" id="GO:0005524">
    <property type="term" value="F:ATP binding"/>
    <property type="evidence" value="ECO:0007669"/>
    <property type="project" value="UniProtKB-KW"/>
</dbReference>
<feature type="domain" description="Signal transduction histidine kinase subgroup 3 dimerisation and phosphoacceptor" evidence="9">
    <location>
        <begin position="176"/>
        <end position="242"/>
    </location>
</feature>
<keyword evidence="8" id="KW-1133">Transmembrane helix</keyword>
<dbReference type="PANTHER" id="PTHR24421">
    <property type="entry name" value="NITRATE/NITRITE SENSOR PROTEIN NARX-RELATED"/>
    <property type="match status" value="1"/>
</dbReference>
<dbReference type="EC" id="2.7.13.3" evidence="2"/>
<dbReference type="CDD" id="cd16917">
    <property type="entry name" value="HATPase_UhpB-NarQ-NarX-like"/>
    <property type="match status" value="1"/>
</dbReference>
<dbReference type="EMBL" id="CZKA01000034">
    <property type="protein sequence ID" value="CUR57293.1"/>
    <property type="molecule type" value="Genomic_DNA"/>
</dbReference>
<dbReference type="InterPro" id="IPR011712">
    <property type="entry name" value="Sig_transdc_His_kin_sub3_dim/P"/>
</dbReference>
<dbReference type="Gene3D" id="3.30.565.10">
    <property type="entry name" value="Histidine kinase-like ATPase, C-terminal domain"/>
    <property type="match status" value="1"/>
</dbReference>
<dbReference type="SUPFAM" id="SSF55874">
    <property type="entry name" value="ATPase domain of HSP90 chaperone/DNA topoisomerase II/histidine kinase"/>
    <property type="match status" value="1"/>
</dbReference>
<keyword evidence="8" id="KW-0812">Transmembrane</keyword>
<gene>
    <name evidence="10" type="ORF">NOCA240035</name>
</gene>
<keyword evidence="6 10" id="KW-0418">Kinase</keyword>
<evidence type="ECO:0000256" key="3">
    <source>
        <dbReference type="ARBA" id="ARBA00022553"/>
    </source>
</evidence>
<evidence type="ECO:0000259" key="9">
    <source>
        <dbReference type="Pfam" id="PF07730"/>
    </source>
</evidence>
<dbReference type="InterPro" id="IPR036890">
    <property type="entry name" value="HATPase_C_sf"/>
</dbReference>
<evidence type="ECO:0000313" key="10">
    <source>
        <dbReference type="EMBL" id="CUR57293.1"/>
    </source>
</evidence>
<keyword evidence="7" id="KW-0067">ATP-binding</keyword>
<dbReference type="GO" id="GO:0016020">
    <property type="term" value="C:membrane"/>
    <property type="evidence" value="ECO:0007669"/>
    <property type="project" value="InterPro"/>
</dbReference>
<proteinExistence type="predicted"/>
<dbReference type="Gene3D" id="1.20.5.1930">
    <property type="match status" value="1"/>
</dbReference>
<evidence type="ECO:0000256" key="5">
    <source>
        <dbReference type="ARBA" id="ARBA00022741"/>
    </source>
</evidence>
<keyword evidence="5" id="KW-0547">Nucleotide-binding</keyword>